<dbReference type="Pfam" id="PF04385">
    <property type="entry name" value="FAINT"/>
    <property type="match status" value="1"/>
</dbReference>
<protein>
    <recommendedName>
        <fullName evidence="5">Lipoprotein</fullName>
    </recommendedName>
</protein>
<keyword evidence="2" id="KW-0732">Signal</keyword>
<feature type="region of interest" description="Disordered" evidence="1">
    <location>
        <begin position="564"/>
        <end position="584"/>
    </location>
</feature>
<proteinExistence type="predicted"/>
<dbReference type="EMBL" id="UIVS01000002">
    <property type="protein sequence ID" value="SVP91222.1"/>
    <property type="molecule type" value="Genomic_DNA"/>
</dbReference>
<evidence type="ECO:0000313" key="3">
    <source>
        <dbReference type="EMBL" id="SVP90700.1"/>
    </source>
</evidence>
<evidence type="ECO:0000256" key="2">
    <source>
        <dbReference type="SAM" id="SignalP"/>
    </source>
</evidence>
<dbReference type="InterPro" id="IPR007480">
    <property type="entry name" value="DUF529"/>
</dbReference>
<feature type="signal peptide" evidence="2">
    <location>
        <begin position="1"/>
        <end position="20"/>
    </location>
</feature>
<reference evidence="4" key="1">
    <citation type="submission" date="2018-07" db="EMBL/GenBank/DDBJ databases">
        <authorList>
            <person name="Quirk P.G."/>
            <person name="Krulwich T.A."/>
        </authorList>
    </citation>
    <scope>NUCLEOTIDE SEQUENCE</scope>
    <source>
        <strain evidence="4">Anand</strain>
    </source>
</reference>
<sequence>MNKIRLQVILLFCANLLVNCNDTAKDENRPKEEVTFSFDLHNLKLSENYNLSHRKKEYLSIGAMVPVQNKRMTKLLCNGEIILKFNPDEKVNLVTFIPRLMPTMCSVTYVKGSTVCVKRFCKSDNWVQVTNEDYKLQALEMAKKNPEMIFDLSNIEFDKIHLDEETKGDLTFYSFSPKKNVTIKTIADGVNVIWHSNDETHVIDGFFSIQTQPKLLSFMIKNKGFVDLKFFSAYEDTYSEISIAEYTFTLKNFAYSTRQDLTLNLDSQEYSTFKISSSIVDGVSFIDSFLKDPSKKVERVVAKEHTLWYRDENETFIKASYTISPDPRLYKLVLCATRGTAKIYHNLYFIYKSGIMFKLPEKDYKKELKKVVYPRESFEEFDIKTLAEKKATQPYTSIAYFPPEDKGLKIVKYENQQIWVSTGKDIVKSVFYFRNEEKHMVQLSCRDGENVTRTHHFQDSNSYFNIKSDDKSWLWISTPEFYKSIGLRQVIKTHTYLDIGLRADTGAYEHKFGRVGNVMVQTFVPYSSFEVSSVMDCNREMWKNELRERLAALALYGDHKEFERKSKEETKSQGEDSTDSNPFRNSLSKSFRLAEIFIKGPKKVERQFLELKNNDWVKIKEEEFVKIYKTLETPDG</sequence>
<accession>A0A3B0MNZ6</accession>
<dbReference type="VEuPathDB" id="PiroplasmaDB:TA14945"/>
<gene>
    <name evidence="3" type="ORF">TAT_000141100</name>
    <name evidence="4" type="ORF">TAV_000141100</name>
</gene>
<organism evidence="4">
    <name type="scientific">Theileria annulata</name>
    <dbReference type="NCBI Taxonomy" id="5874"/>
    <lineage>
        <taxon>Eukaryota</taxon>
        <taxon>Sar</taxon>
        <taxon>Alveolata</taxon>
        <taxon>Apicomplexa</taxon>
        <taxon>Aconoidasida</taxon>
        <taxon>Piroplasmida</taxon>
        <taxon>Theileriidae</taxon>
        <taxon>Theileria</taxon>
    </lineage>
</organism>
<evidence type="ECO:0000256" key="1">
    <source>
        <dbReference type="SAM" id="MobiDB-lite"/>
    </source>
</evidence>
<feature type="compositionally biased region" description="Basic and acidic residues" evidence="1">
    <location>
        <begin position="564"/>
        <end position="574"/>
    </location>
</feature>
<evidence type="ECO:0000313" key="4">
    <source>
        <dbReference type="EMBL" id="SVP91222.1"/>
    </source>
</evidence>
<evidence type="ECO:0008006" key="5">
    <source>
        <dbReference type="Google" id="ProtNLM"/>
    </source>
</evidence>
<dbReference type="EMBL" id="UIVT01000002">
    <property type="protein sequence ID" value="SVP90700.1"/>
    <property type="molecule type" value="Genomic_DNA"/>
</dbReference>
<feature type="chain" id="PRO_5036335377" description="Lipoprotein" evidence="2">
    <location>
        <begin position="21"/>
        <end position="636"/>
    </location>
</feature>
<dbReference type="AlphaFoldDB" id="A0A3B0MNZ6"/>
<name>A0A3B0MNZ6_THEAN</name>